<dbReference type="Proteomes" id="UP001239213">
    <property type="component" value="Unassembled WGS sequence"/>
</dbReference>
<dbReference type="AlphaFoldDB" id="A0AAI9UT67"/>
<evidence type="ECO:0000313" key="1">
    <source>
        <dbReference type="EMBL" id="KAK1462442.1"/>
    </source>
</evidence>
<proteinExistence type="predicted"/>
<comment type="caution">
    <text evidence="1">The sequence shown here is derived from an EMBL/GenBank/DDBJ whole genome shotgun (WGS) entry which is preliminary data.</text>
</comment>
<reference evidence="1" key="1">
    <citation type="submission" date="2016-11" db="EMBL/GenBank/DDBJ databases">
        <title>The genome sequence of Colletotrichum cuscutae.</title>
        <authorList>
            <person name="Baroncelli R."/>
        </authorList>
    </citation>
    <scope>NUCLEOTIDE SEQUENCE</scope>
    <source>
        <strain evidence="1">IMI 304802</strain>
    </source>
</reference>
<organism evidence="1 2">
    <name type="scientific">Colletotrichum cuscutae</name>
    <dbReference type="NCBI Taxonomy" id="1209917"/>
    <lineage>
        <taxon>Eukaryota</taxon>
        <taxon>Fungi</taxon>
        <taxon>Dikarya</taxon>
        <taxon>Ascomycota</taxon>
        <taxon>Pezizomycotina</taxon>
        <taxon>Sordariomycetes</taxon>
        <taxon>Hypocreomycetidae</taxon>
        <taxon>Glomerellales</taxon>
        <taxon>Glomerellaceae</taxon>
        <taxon>Colletotrichum</taxon>
        <taxon>Colletotrichum acutatum species complex</taxon>
    </lineage>
</organism>
<name>A0AAI9UT67_9PEZI</name>
<keyword evidence="2" id="KW-1185">Reference proteome</keyword>
<protein>
    <submittedName>
        <fullName evidence="1">Uncharacterized protein</fullName>
    </submittedName>
</protein>
<evidence type="ECO:0000313" key="2">
    <source>
        <dbReference type="Proteomes" id="UP001239213"/>
    </source>
</evidence>
<sequence length="166" mass="18232">MKSHGPLLAFKLGIYATSKTDIPIKLPAVPSSSLTAKGHGSHVMRDWHSWGMRRVLTRGLILAFSPVRPVAYDSIAVQAFVPMKDTSPTPPGFCGLRLILDFYVASRNSILSLPRFEARVYLNPTTPLSKHNCNVIPIRTSVMILATLGLRPALNSIRVKSVIMIV</sequence>
<gene>
    <name evidence="1" type="ORF">CCUS01_08629</name>
</gene>
<accession>A0AAI9UT67</accession>
<dbReference type="EMBL" id="MPDP01000270">
    <property type="protein sequence ID" value="KAK1462442.1"/>
    <property type="molecule type" value="Genomic_DNA"/>
</dbReference>